<dbReference type="PANTHER" id="PTHR38456">
    <property type="entry name" value="CYCLIC DI-AMP RECEPTOR A"/>
    <property type="match status" value="1"/>
</dbReference>
<dbReference type="InterPro" id="IPR010375">
    <property type="entry name" value="CdAMP_rec"/>
</dbReference>
<reference evidence="1" key="1">
    <citation type="journal article" date="2016" name="Genome Announc.">
        <title>Draft Genome Sequence of the Syntrophic Lactate-Degrading Bacterium Tepidanaerobacter syntrophicus JLT.</title>
        <authorList>
            <person name="Matsuura N."/>
            <person name="Ohashi A."/>
            <person name="Tourlousse D.M."/>
            <person name="Sekiguchi Y."/>
        </authorList>
    </citation>
    <scope>NUCLEOTIDE SEQUENCE [LARGE SCALE GENOMIC DNA]</scope>
    <source>
        <strain evidence="1">JL</strain>
    </source>
</reference>
<sequence>MKLIMAVIQDNDAGRLMEALSRKKFGLTRLASTGGFLRSGNTTLMIGVEDERVEELLGIIEKTCKPRKKIVTPLPAGPADAYVPYPVEVTVGGATLFILDVERFVKV</sequence>
<dbReference type="InterPro" id="IPR015867">
    <property type="entry name" value="N-reg_PII/ATP_PRibTrfase_C"/>
</dbReference>
<dbReference type="Proteomes" id="UP000062160">
    <property type="component" value="Unassembled WGS sequence"/>
</dbReference>
<protein>
    <submittedName>
        <fullName evidence="1">Uncharacterized protein YaaQ</fullName>
    </submittedName>
</protein>
<dbReference type="STRING" id="224999.GCA_001485475_00857"/>
<gene>
    <name evidence="1" type="ORF">TSYNT_6232</name>
</gene>
<dbReference type="EMBL" id="DF977000">
    <property type="protein sequence ID" value="GAQ24851.1"/>
    <property type="molecule type" value="Genomic_DNA"/>
</dbReference>
<dbReference type="Gene3D" id="3.30.70.120">
    <property type="match status" value="1"/>
</dbReference>
<dbReference type="InterPro" id="IPR011322">
    <property type="entry name" value="N-reg_PII-like_a/b"/>
</dbReference>
<organism evidence="1">
    <name type="scientific">Tepidanaerobacter syntrophicus</name>
    <dbReference type="NCBI Taxonomy" id="224999"/>
    <lineage>
        <taxon>Bacteria</taxon>
        <taxon>Bacillati</taxon>
        <taxon>Bacillota</taxon>
        <taxon>Clostridia</taxon>
        <taxon>Thermosediminibacterales</taxon>
        <taxon>Tepidanaerobacteraceae</taxon>
        <taxon>Tepidanaerobacter</taxon>
    </lineage>
</organism>
<keyword evidence="2" id="KW-1185">Reference proteome</keyword>
<dbReference type="PANTHER" id="PTHR38456:SF1">
    <property type="entry name" value="CYCLIC DI-AMP RECEPTOR A"/>
    <property type="match status" value="1"/>
</dbReference>
<dbReference type="Pfam" id="PF06153">
    <property type="entry name" value="CdAMP_rec"/>
    <property type="match status" value="1"/>
</dbReference>
<dbReference type="RefSeq" id="WP_059032061.1">
    <property type="nucleotide sequence ID" value="NZ_BSDN01000003.1"/>
</dbReference>
<dbReference type="AlphaFoldDB" id="A0A0U9HKL2"/>
<dbReference type="OrthoDB" id="9794275at2"/>
<name>A0A0U9HKL2_9FIRM</name>
<accession>A0A0U9HKL2</accession>
<evidence type="ECO:0000313" key="1">
    <source>
        <dbReference type="EMBL" id="GAQ24851.1"/>
    </source>
</evidence>
<dbReference type="SUPFAM" id="SSF54913">
    <property type="entry name" value="GlnB-like"/>
    <property type="match status" value="1"/>
</dbReference>
<proteinExistence type="predicted"/>
<evidence type="ECO:0000313" key="2">
    <source>
        <dbReference type="Proteomes" id="UP000062160"/>
    </source>
</evidence>